<comment type="caution">
    <text evidence="1">The sequence shown here is derived from an EMBL/GenBank/DDBJ whole genome shotgun (WGS) entry which is preliminary data.</text>
</comment>
<reference evidence="1 2" key="1">
    <citation type="submission" date="2015-01" db="EMBL/GenBank/DDBJ databases">
        <title>Evolution of Trichinella species and genotypes.</title>
        <authorList>
            <person name="Korhonen P.K."/>
            <person name="Edoardo P."/>
            <person name="Giuseppe L.R."/>
            <person name="Gasser R.B."/>
        </authorList>
    </citation>
    <scope>NUCLEOTIDE SEQUENCE [LARGE SCALE GENOMIC DNA]</scope>
    <source>
        <strain evidence="1">ISS470</strain>
    </source>
</reference>
<accession>A0A0V1F351</accession>
<proteinExistence type="predicted"/>
<evidence type="ECO:0000313" key="2">
    <source>
        <dbReference type="Proteomes" id="UP000054995"/>
    </source>
</evidence>
<gene>
    <name evidence="1" type="ORF">T4D_2297</name>
</gene>
<organism evidence="1 2">
    <name type="scientific">Trichinella pseudospiralis</name>
    <name type="common">Parasitic roundworm</name>
    <dbReference type="NCBI Taxonomy" id="6337"/>
    <lineage>
        <taxon>Eukaryota</taxon>
        <taxon>Metazoa</taxon>
        <taxon>Ecdysozoa</taxon>
        <taxon>Nematoda</taxon>
        <taxon>Enoplea</taxon>
        <taxon>Dorylaimia</taxon>
        <taxon>Trichinellida</taxon>
        <taxon>Trichinellidae</taxon>
        <taxon>Trichinella</taxon>
    </lineage>
</organism>
<dbReference type="AlphaFoldDB" id="A0A0V1F351"/>
<dbReference type="EMBL" id="JYDT01000742">
    <property type="protein sequence ID" value="KRY80165.1"/>
    <property type="molecule type" value="Genomic_DNA"/>
</dbReference>
<protein>
    <submittedName>
        <fullName evidence="1">Uncharacterized protein</fullName>
    </submittedName>
</protein>
<sequence>MRLLRLSLAMRTLVGIYSRTTGLFSLKLSKMQ</sequence>
<keyword evidence="2" id="KW-1185">Reference proteome</keyword>
<evidence type="ECO:0000313" key="1">
    <source>
        <dbReference type="EMBL" id="KRY80165.1"/>
    </source>
</evidence>
<dbReference type="Proteomes" id="UP000054995">
    <property type="component" value="Unassembled WGS sequence"/>
</dbReference>
<name>A0A0V1F351_TRIPS</name>